<dbReference type="Proteomes" id="UP000515806">
    <property type="component" value="Chromosome"/>
</dbReference>
<evidence type="ECO:0000313" key="1">
    <source>
        <dbReference type="EMBL" id="QNN43218.1"/>
    </source>
</evidence>
<protein>
    <submittedName>
        <fullName evidence="1">Uncharacterized protein</fullName>
    </submittedName>
</protein>
<dbReference type="KEGG" id="proe:H9L23_03695"/>
<evidence type="ECO:0000313" key="2">
    <source>
        <dbReference type="Proteomes" id="UP000515806"/>
    </source>
</evidence>
<dbReference type="EMBL" id="CP060723">
    <property type="protein sequence ID" value="QNN43218.1"/>
    <property type="molecule type" value="Genomic_DNA"/>
</dbReference>
<keyword evidence="2" id="KW-1185">Reference proteome</keyword>
<organism evidence="1 2">
    <name type="scientific">Pedobacter roseus</name>
    <dbReference type="NCBI Taxonomy" id="336820"/>
    <lineage>
        <taxon>Bacteria</taxon>
        <taxon>Pseudomonadati</taxon>
        <taxon>Bacteroidota</taxon>
        <taxon>Sphingobacteriia</taxon>
        <taxon>Sphingobacteriales</taxon>
        <taxon>Sphingobacteriaceae</taxon>
        <taxon>Pedobacter</taxon>
    </lineage>
</organism>
<sequence length="101" mass="11301">MKKNKSKSKNHSTSKKLRKELESKLALAFNEVIVQYGKAKKTDKVIEKFAKQLTKKVTFAIQDDSLAPFTKEEKPTPAAPKVKAAVTKKAKVAVKEEVETK</sequence>
<dbReference type="AlphaFoldDB" id="A0A7G9QIP3"/>
<dbReference type="RefSeq" id="WP_187593722.1">
    <property type="nucleotide sequence ID" value="NZ_CP060723.1"/>
</dbReference>
<name>A0A7G9QIP3_9SPHI</name>
<gene>
    <name evidence="1" type="ORF">H9L23_03695</name>
</gene>
<proteinExistence type="predicted"/>
<accession>A0A7G9QIP3</accession>
<reference evidence="1 2" key="1">
    <citation type="submission" date="2020-08" db="EMBL/GenBank/DDBJ databases">
        <title>Genome sequence of Pedobacter roseus KACC 11594T.</title>
        <authorList>
            <person name="Hyun D.-W."/>
            <person name="Bae J.-W."/>
        </authorList>
    </citation>
    <scope>NUCLEOTIDE SEQUENCE [LARGE SCALE GENOMIC DNA]</scope>
    <source>
        <strain evidence="1 2">KACC 11594</strain>
    </source>
</reference>